<gene>
    <name evidence="1" type="ORF">NCS57_00072400</name>
</gene>
<name>A0ACC0RER1_9HYPO</name>
<reference evidence="1" key="1">
    <citation type="submission" date="2022-06" db="EMBL/GenBank/DDBJ databases">
        <title>Fusarium solani species complex genomes reveal bases of compartmentalisation and animal pathogenesis.</title>
        <authorList>
            <person name="Tsai I.J."/>
        </authorList>
    </citation>
    <scope>NUCLEOTIDE SEQUENCE</scope>
    <source>
        <strain evidence="1">Fu6.1</strain>
    </source>
</reference>
<organism evidence="1 2">
    <name type="scientific">Fusarium keratoplasticum</name>
    <dbReference type="NCBI Taxonomy" id="1328300"/>
    <lineage>
        <taxon>Eukaryota</taxon>
        <taxon>Fungi</taxon>
        <taxon>Dikarya</taxon>
        <taxon>Ascomycota</taxon>
        <taxon>Pezizomycotina</taxon>
        <taxon>Sordariomycetes</taxon>
        <taxon>Hypocreomycetidae</taxon>
        <taxon>Hypocreales</taxon>
        <taxon>Nectriaceae</taxon>
        <taxon>Fusarium</taxon>
        <taxon>Fusarium solani species complex</taxon>
    </lineage>
</organism>
<keyword evidence="2" id="KW-1185">Reference proteome</keyword>
<comment type="caution">
    <text evidence="1">The sequence shown here is derived from an EMBL/GenBank/DDBJ whole genome shotgun (WGS) entry which is preliminary data.</text>
</comment>
<accession>A0ACC0RER1</accession>
<sequence length="800" mass="85578">MLAALSREVWGRARTRRSLTPPSHSYLLHCARSFRHRSLADQLIEFSRRRIDSDAQFCRNSIASSEASTRCCLVRRDDSTSSMAQPDPSQGVPQDLIQHVHLISAFRYPAMPRLDLNEVAKWLMSAPQVARDRAPFFWTYLEKPTDGTILLTWQPLQRLGSTFATDGYVWAPPEQLYKHDLGNGLMLEIYYQKAGYVPGEQYALHARRRCRLVPVPGHPNPPQPDVSLFIVHYGPSEPNDRIPIAMIPYDERVNALIQQRHFLQRAGQIRRKEFMLSDRVNWPTLPDPTRQQVPPQMAPRGVPQQMAYPPQATPGPPAKRARHAASQGGQAAIPGMPQLDAAFDDDEDVSRGDMFDHLTPREIALSRYQQNHEWMEEILSSPYRISQITPADLGLGFKGELASLTEGIFPTQGADAFATGPDKPYIGRLDPEKADEFRKRVTEHIESTKAEIERMQAAHAEALAKFKANSIFDSKEKELRNVVEGTGTEIWRVEGKVDPHDDDPSPRPVSKKTAEEIVSEVENATGKKAVSKPVVSRIQDGGYQAPAPEPTQAAAQLSRQASQSGSQNSGVMIGESDVDMGGTAAGLLDQMHTGISATSTPMNTFGTPQPNLTASGAGTPSNPNAPSPAPGPAGATSAPGGGDVTMGGTEAAKDQTTTAPDQGTGSGEWVVVPKDGATPDPNAPANAAAGSGTASANANTPNAQGLEGKPAAPKTASAGATPAAATPGGSLSFDQNDFSSLGDLDTAGDALAGFDGPTLDGSAGELGEGLDLSMDMEDSAFGDAFHGVEASGTPGQGPDM</sequence>
<evidence type="ECO:0000313" key="2">
    <source>
        <dbReference type="Proteomes" id="UP001065298"/>
    </source>
</evidence>
<proteinExistence type="predicted"/>
<dbReference type="Proteomes" id="UP001065298">
    <property type="component" value="Chromosome 1"/>
</dbReference>
<dbReference type="EMBL" id="CM046503">
    <property type="protein sequence ID" value="KAI8684070.1"/>
    <property type="molecule type" value="Genomic_DNA"/>
</dbReference>
<evidence type="ECO:0000313" key="1">
    <source>
        <dbReference type="EMBL" id="KAI8684070.1"/>
    </source>
</evidence>
<protein>
    <submittedName>
        <fullName evidence="1">Uncharacterized protein</fullName>
    </submittedName>
</protein>